<keyword evidence="1" id="KW-0472">Membrane</keyword>
<gene>
    <name evidence="2" type="ORF">IAC85_00190</name>
</gene>
<reference evidence="2" key="1">
    <citation type="submission" date="2020-10" db="EMBL/GenBank/DDBJ databases">
        <authorList>
            <person name="Gilroy R."/>
        </authorList>
    </citation>
    <scope>NUCLEOTIDE SEQUENCE</scope>
    <source>
        <strain evidence="2">CHK165-10780</strain>
    </source>
</reference>
<accession>A0A9D0YXW8</accession>
<reference evidence="2" key="2">
    <citation type="journal article" date="2021" name="PeerJ">
        <title>Extensive microbial diversity within the chicken gut microbiome revealed by metagenomics and culture.</title>
        <authorList>
            <person name="Gilroy R."/>
            <person name="Ravi A."/>
            <person name="Getino M."/>
            <person name="Pursley I."/>
            <person name="Horton D.L."/>
            <person name="Alikhan N.F."/>
            <person name="Baker D."/>
            <person name="Gharbi K."/>
            <person name="Hall N."/>
            <person name="Watson M."/>
            <person name="Adriaenssens E.M."/>
            <person name="Foster-Nyarko E."/>
            <person name="Jarju S."/>
            <person name="Secka A."/>
            <person name="Antonio M."/>
            <person name="Oren A."/>
            <person name="Chaudhuri R.R."/>
            <person name="La Ragione R."/>
            <person name="Hildebrand F."/>
            <person name="Pallen M.J."/>
        </authorList>
    </citation>
    <scope>NUCLEOTIDE SEQUENCE</scope>
    <source>
        <strain evidence="2">CHK165-10780</strain>
    </source>
</reference>
<evidence type="ECO:0000256" key="1">
    <source>
        <dbReference type="SAM" id="Phobius"/>
    </source>
</evidence>
<proteinExistence type="predicted"/>
<evidence type="ECO:0000313" key="3">
    <source>
        <dbReference type="Proteomes" id="UP000886725"/>
    </source>
</evidence>
<feature type="transmembrane region" description="Helical" evidence="1">
    <location>
        <begin position="29"/>
        <end position="48"/>
    </location>
</feature>
<name>A0A9D0YXW8_9FIRM</name>
<dbReference type="EMBL" id="DVFU01000007">
    <property type="protein sequence ID" value="HIQ64139.1"/>
    <property type="molecule type" value="Genomic_DNA"/>
</dbReference>
<keyword evidence="1" id="KW-0812">Transmembrane</keyword>
<protein>
    <submittedName>
        <fullName evidence="2">Uncharacterized protein</fullName>
    </submittedName>
</protein>
<dbReference type="Proteomes" id="UP000886725">
    <property type="component" value="Unassembled WGS sequence"/>
</dbReference>
<organism evidence="2 3">
    <name type="scientific">Candidatus Faecenecus gallistercoris</name>
    <dbReference type="NCBI Taxonomy" id="2840793"/>
    <lineage>
        <taxon>Bacteria</taxon>
        <taxon>Bacillati</taxon>
        <taxon>Bacillota</taxon>
        <taxon>Bacillota incertae sedis</taxon>
        <taxon>Candidatus Faecenecus</taxon>
    </lineage>
</organism>
<keyword evidence="1" id="KW-1133">Transmembrane helix</keyword>
<comment type="caution">
    <text evidence="2">The sequence shown here is derived from an EMBL/GenBank/DDBJ whole genome shotgun (WGS) entry which is preliminary data.</text>
</comment>
<dbReference type="AlphaFoldDB" id="A0A9D0YXW8"/>
<sequence length="256" mass="28864">MGAMKDRWNHTKEKVKETREYTNTREGSIFGFTVCMIIIVVLLLFLRLNNNNSTNNPTTTATPNPFQTPDVTSDVEKNKEEFKNILDANYEFSYTITANGSTTTYIGKTYHNKESFTRVQNGVASAFYKLNDSYFNSNYATVENPYQYQEFMDIDNVLSLLDYASIEENTGSQVTANIYASDIYDIVYPESFYDPTSVITVPADTISFTVQDDQVTSIHYDLNNFITSSTSGAITSLTIDLTYSNFGTVEDFSIGS</sequence>
<evidence type="ECO:0000313" key="2">
    <source>
        <dbReference type="EMBL" id="HIQ64139.1"/>
    </source>
</evidence>